<dbReference type="PROSITE" id="PS50225">
    <property type="entry name" value="SOCS"/>
    <property type="match status" value="1"/>
</dbReference>
<accession>A0AAV3Y665</accession>
<protein>
    <submittedName>
        <fullName evidence="5">Poly [ADP-ribose] polymerase</fullName>
    </submittedName>
</protein>
<evidence type="ECO:0000313" key="5">
    <source>
        <dbReference type="EMBL" id="GFN77936.1"/>
    </source>
</evidence>
<keyword evidence="2 3" id="KW-0040">ANK repeat</keyword>
<feature type="domain" description="SOCS box" evidence="4">
    <location>
        <begin position="571"/>
        <end position="625"/>
    </location>
</feature>
<reference evidence="5 6" key="1">
    <citation type="journal article" date="2021" name="Elife">
        <title>Chloroplast acquisition without the gene transfer in kleptoplastic sea slugs, Plakobranchus ocellatus.</title>
        <authorList>
            <person name="Maeda T."/>
            <person name="Takahashi S."/>
            <person name="Yoshida T."/>
            <person name="Shimamura S."/>
            <person name="Takaki Y."/>
            <person name="Nagai Y."/>
            <person name="Toyoda A."/>
            <person name="Suzuki Y."/>
            <person name="Arimoto A."/>
            <person name="Ishii H."/>
            <person name="Satoh N."/>
            <person name="Nishiyama T."/>
            <person name="Hasebe M."/>
            <person name="Maruyama T."/>
            <person name="Minagawa J."/>
            <person name="Obokata J."/>
            <person name="Shigenobu S."/>
        </authorList>
    </citation>
    <scope>NUCLEOTIDE SEQUENCE [LARGE SCALE GENOMIC DNA]</scope>
</reference>
<dbReference type="PANTHER" id="PTHR24198:SF194">
    <property type="entry name" value="INVERSIN-A"/>
    <property type="match status" value="1"/>
</dbReference>
<feature type="repeat" description="ANK" evidence="3">
    <location>
        <begin position="344"/>
        <end position="370"/>
    </location>
</feature>
<dbReference type="Pfam" id="PF12796">
    <property type="entry name" value="Ank_2"/>
    <property type="match status" value="1"/>
</dbReference>
<keyword evidence="1" id="KW-0677">Repeat</keyword>
<evidence type="ECO:0000256" key="1">
    <source>
        <dbReference type="ARBA" id="ARBA00022737"/>
    </source>
</evidence>
<dbReference type="InterPro" id="IPR002110">
    <property type="entry name" value="Ankyrin_rpt"/>
</dbReference>
<proteinExistence type="predicted"/>
<gene>
    <name evidence="5" type="ORF">PoB_000444200</name>
</gene>
<sequence>MAAVDCKCFEQKLEAALVNSNFKKGCQIINELAQILDENSFLNFCDSFSKPIAATSILDSFHSKELNLATLHRPGESPYHQSERKSISISPSTCINREHLAQDDQIFDLLQKPGYERLVYFLLQRQSTLSLSSEGDTVLHIVAKHRMVPMLELLVHSKWLQHMMQCCNKQGFLPLHEAARSSFHHFFHLFYPERSKPKERRTSCFEACSEASAAGFKSYSYGGCHSQQAGDKIELFKNSCTSCKFECDQSLIKIAYKLSIDINTKTCFVEDSFSHSAIQQSRPRKKRKTCLSICLEDMLFMSDSAQEIIDKFNFCKVLLRAGARGVNFECKGLRISDQKWHTYFELSPLHLAAGLGSVKLTNLFLANGADPGLCLGPKRMAATQLALERAHSEVALVLLNPDLYQSPDFFKTYVNSTGDTLFHSAVAGQHLCRIEVLERLHQLSCPLDKPNNKEIRPLDLAISLGHLPAIQNLLNLKAELVNVQMYHDSEAYPALHLASTSGNLDLCRLLLFYGANIRACGYKRNYTTACFRAFKFDCPEIGVFLCENSSRSFTLTEKHTLQLEVSKLEPNLSIRLRQRLENVPKLTLTCLDVIRQLFIQKYYCFKYLDKLPLPNSLVKALRYEV</sequence>
<dbReference type="Proteomes" id="UP000735302">
    <property type="component" value="Unassembled WGS sequence"/>
</dbReference>
<dbReference type="PROSITE" id="PS50088">
    <property type="entry name" value="ANK_REPEAT"/>
    <property type="match status" value="2"/>
</dbReference>
<evidence type="ECO:0000256" key="3">
    <source>
        <dbReference type="PROSITE-ProRule" id="PRU00023"/>
    </source>
</evidence>
<organism evidence="5 6">
    <name type="scientific">Plakobranchus ocellatus</name>
    <dbReference type="NCBI Taxonomy" id="259542"/>
    <lineage>
        <taxon>Eukaryota</taxon>
        <taxon>Metazoa</taxon>
        <taxon>Spiralia</taxon>
        <taxon>Lophotrochozoa</taxon>
        <taxon>Mollusca</taxon>
        <taxon>Gastropoda</taxon>
        <taxon>Heterobranchia</taxon>
        <taxon>Euthyneura</taxon>
        <taxon>Panpulmonata</taxon>
        <taxon>Sacoglossa</taxon>
        <taxon>Placobranchoidea</taxon>
        <taxon>Plakobranchidae</taxon>
        <taxon>Plakobranchus</taxon>
    </lineage>
</organism>
<keyword evidence="6" id="KW-1185">Reference proteome</keyword>
<dbReference type="Gene3D" id="1.25.40.20">
    <property type="entry name" value="Ankyrin repeat-containing domain"/>
    <property type="match status" value="2"/>
</dbReference>
<dbReference type="AlphaFoldDB" id="A0AAV3Y665"/>
<dbReference type="InterPro" id="IPR001496">
    <property type="entry name" value="SOCS_box"/>
</dbReference>
<dbReference type="InterPro" id="IPR036770">
    <property type="entry name" value="Ankyrin_rpt-contain_sf"/>
</dbReference>
<dbReference type="SUPFAM" id="SSF48403">
    <property type="entry name" value="Ankyrin repeat"/>
    <property type="match status" value="1"/>
</dbReference>
<evidence type="ECO:0000256" key="2">
    <source>
        <dbReference type="ARBA" id="ARBA00023043"/>
    </source>
</evidence>
<name>A0AAV3Y665_9GAST</name>
<evidence type="ECO:0000259" key="4">
    <source>
        <dbReference type="PROSITE" id="PS50225"/>
    </source>
</evidence>
<comment type="caution">
    <text evidence="5">The sequence shown here is derived from an EMBL/GenBank/DDBJ whole genome shotgun (WGS) entry which is preliminary data.</text>
</comment>
<dbReference type="Pfam" id="PF00023">
    <property type="entry name" value="Ank"/>
    <property type="match status" value="1"/>
</dbReference>
<feature type="repeat" description="ANK" evidence="3">
    <location>
        <begin position="490"/>
        <end position="522"/>
    </location>
</feature>
<dbReference type="SMART" id="SM00248">
    <property type="entry name" value="ANK"/>
    <property type="match status" value="6"/>
</dbReference>
<dbReference type="PANTHER" id="PTHR24198">
    <property type="entry name" value="ANKYRIN REPEAT AND PROTEIN KINASE DOMAIN-CONTAINING PROTEIN"/>
    <property type="match status" value="1"/>
</dbReference>
<dbReference type="EMBL" id="BLXT01000514">
    <property type="protein sequence ID" value="GFN77936.1"/>
    <property type="molecule type" value="Genomic_DNA"/>
</dbReference>
<dbReference type="PROSITE" id="PS50297">
    <property type="entry name" value="ANK_REP_REGION"/>
    <property type="match status" value="2"/>
</dbReference>
<evidence type="ECO:0000313" key="6">
    <source>
        <dbReference type="Proteomes" id="UP000735302"/>
    </source>
</evidence>